<dbReference type="Proteomes" id="UP000619457">
    <property type="component" value="Unassembled WGS sequence"/>
</dbReference>
<accession>A0A918QAF8</accession>
<organism evidence="1 2">
    <name type="scientific">Echinicola pacifica</name>
    <dbReference type="NCBI Taxonomy" id="346377"/>
    <lineage>
        <taxon>Bacteria</taxon>
        <taxon>Pseudomonadati</taxon>
        <taxon>Bacteroidota</taxon>
        <taxon>Cytophagia</taxon>
        <taxon>Cytophagales</taxon>
        <taxon>Cyclobacteriaceae</taxon>
        <taxon>Echinicola</taxon>
    </lineage>
</organism>
<proteinExistence type="predicted"/>
<name>A0A918QAF8_9BACT</name>
<evidence type="ECO:0000313" key="1">
    <source>
        <dbReference type="EMBL" id="GGZ39189.1"/>
    </source>
</evidence>
<dbReference type="RefSeq" id="WP_018473892.1">
    <property type="nucleotide sequence ID" value="NZ_BMWX01000008.1"/>
</dbReference>
<comment type="caution">
    <text evidence="1">The sequence shown here is derived from an EMBL/GenBank/DDBJ whole genome shotgun (WGS) entry which is preliminary data.</text>
</comment>
<sequence length="113" mass="13014">MADDAAKGSSSFLRGGKTFSQFKAARGGTQTLAKISTSTGTQRISTEFHHVFLTQRMQRAYNLPNWAVKNRLNVWKLNTVQHSLIDPYRYNFLRAGFKPDVGWFGKYNWFTKF</sequence>
<dbReference type="EMBL" id="BMWX01000008">
    <property type="protein sequence ID" value="GGZ39189.1"/>
    <property type="molecule type" value="Genomic_DNA"/>
</dbReference>
<gene>
    <name evidence="1" type="ORF">GCM10007049_35680</name>
</gene>
<reference evidence="1" key="1">
    <citation type="journal article" date="2014" name="Int. J. Syst. Evol. Microbiol.">
        <title>Complete genome sequence of Corynebacterium casei LMG S-19264T (=DSM 44701T), isolated from a smear-ripened cheese.</title>
        <authorList>
            <consortium name="US DOE Joint Genome Institute (JGI-PGF)"/>
            <person name="Walter F."/>
            <person name="Albersmeier A."/>
            <person name="Kalinowski J."/>
            <person name="Ruckert C."/>
        </authorList>
    </citation>
    <scope>NUCLEOTIDE SEQUENCE</scope>
    <source>
        <strain evidence="1">KCTC 12368</strain>
    </source>
</reference>
<keyword evidence="2" id="KW-1185">Reference proteome</keyword>
<reference evidence="1" key="2">
    <citation type="submission" date="2020-09" db="EMBL/GenBank/DDBJ databases">
        <authorList>
            <person name="Sun Q."/>
            <person name="Kim S."/>
        </authorList>
    </citation>
    <scope>NUCLEOTIDE SEQUENCE</scope>
    <source>
        <strain evidence="1">KCTC 12368</strain>
    </source>
</reference>
<protein>
    <submittedName>
        <fullName evidence="1">Uncharacterized protein</fullName>
    </submittedName>
</protein>
<evidence type="ECO:0000313" key="2">
    <source>
        <dbReference type="Proteomes" id="UP000619457"/>
    </source>
</evidence>
<dbReference type="AlphaFoldDB" id="A0A918QAF8"/>